<dbReference type="Proteomes" id="UP000186601">
    <property type="component" value="Unassembled WGS sequence"/>
</dbReference>
<keyword evidence="6" id="KW-0378">Hydrolase</keyword>
<name>A0A2R6NGD0_9APHY</name>
<keyword evidence="4" id="KW-0479">Metal-binding</keyword>
<comment type="cofactor">
    <cofactor evidence="1">
        <name>Zn(2+)</name>
        <dbReference type="ChEBI" id="CHEBI:29105"/>
    </cofactor>
</comment>
<evidence type="ECO:0000256" key="6">
    <source>
        <dbReference type="ARBA" id="ARBA00022801"/>
    </source>
</evidence>
<evidence type="ECO:0000256" key="1">
    <source>
        <dbReference type="ARBA" id="ARBA00001947"/>
    </source>
</evidence>
<keyword evidence="5" id="KW-0255">Endonuclease</keyword>
<evidence type="ECO:0000256" key="3">
    <source>
        <dbReference type="ARBA" id="ARBA00022722"/>
    </source>
</evidence>
<keyword evidence="2" id="KW-0819">tRNA processing</keyword>
<accession>A0A2R6NGD0</accession>
<dbReference type="GO" id="GO:0046872">
    <property type="term" value="F:metal ion binding"/>
    <property type="evidence" value="ECO:0007669"/>
    <property type="project" value="UniProtKB-KW"/>
</dbReference>
<dbReference type="PANTHER" id="PTHR12553:SF49">
    <property type="entry name" value="ZINC PHOSPHODIESTERASE ELAC PROTEIN 2"/>
    <property type="match status" value="1"/>
</dbReference>
<dbReference type="GO" id="GO:0042781">
    <property type="term" value="F:3'-tRNA processing endoribonuclease activity"/>
    <property type="evidence" value="ECO:0007669"/>
    <property type="project" value="InterPro"/>
</dbReference>
<dbReference type="OrthoDB" id="527344at2759"/>
<dbReference type="GO" id="GO:0005739">
    <property type="term" value="C:mitochondrion"/>
    <property type="evidence" value="ECO:0007669"/>
    <property type="project" value="TreeGrafter"/>
</dbReference>
<evidence type="ECO:0000256" key="5">
    <source>
        <dbReference type="ARBA" id="ARBA00022759"/>
    </source>
</evidence>
<evidence type="ECO:0000256" key="7">
    <source>
        <dbReference type="ARBA" id="ARBA00022833"/>
    </source>
</evidence>
<protein>
    <submittedName>
        <fullName evidence="8">Uncharacterized protein</fullName>
    </submittedName>
</protein>
<reference evidence="8 9" key="1">
    <citation type="submission" date="2018-02" db="EMBL/GenBank/DDBJ databases">
        <title>Genome sequence of the basidiomycete white-rot fungus Phlebia centrifuga.</title>
        <authorList>
            <person name="Granchi Z."/>
            <person name="Peng M."/>
            <person name="de Vries R.P."/>
            <person name="Hilden K."/>
            <person name="Makela M.R."/>
            <person name="Grigoriev I."/>
            <person name="Riley R."/>
        </authorList>
    </citation>
    <scope>NUCLEOTIDE SEQUENCE [LARGE SCALE GENOMIC DNA]</scope>
    <source>
        <strain evidence="8 9">FBCC195</strain>
    </source>
</reference>
<gene>
    <name evidence="8" type="ORF">PHLCEN_2v12707</name>
</gene>
<organism evidence="8 9">
    <name type="scientific">Hermanssonia centrifuga</name>
    <dbReference type="NCBI Taxonomy" id="98765"/>
    <lineage>
        <taxon>Eukaryota</taxon>
        <taxon>Fungi</taxon>
        <taxon>Dikarya</taxon>
        <taxon>Basidiomycota</taxon>
        <taxon>Agaricomycotina</taxon>
        <taxon>Agaricomycetes</taxon>
        <taxon>Polyporales</taxon>
        <taxon>Meruliaceae</taxon>
        <taxon>Hermanssonia</taxon>
    </lineage>
</organism>
<evidence type="ECO:0000256" key="2">
    <source>
        <dbReference type="ARBA" id="ARBA00022694"/>
    </source>
</evidence>
<evidence type="ECO:0000313" key="9">
    <source>
        <dbReference type="Proteomes" id="UP000186601"/>
    </source>
</evidence>
<dbReference type="STRING" id="98765.A0A2R6NGD0"/>
<evidence type="ECO:0000313" key="8">
    <source>
        <dbReference type="EMBL" id="PSR71440.1"/>
    </source>
</evidence>
<proteinExistence type="predicted"/>
<keyword evidence="9" id="KW-1185">Reference proteome</keyword>
<sequence length="147" mass="16493">MKAENILLTHFSARYPKMPQSEVASVPLQDGQMADAVDSNIIAEVAISKDKVYSVLEDRYARSIDFIPPKIDRFVRASAPPVDLSATEQSLLIDYPSKPVLALAFDHARIRIGEMRKLRAYLPAIEQTFAETAEKEDEDINPMKGSW</sequence>
<keyword evidence="3" id="KW-0540">Nuclease</keyword>
<dbReference type="PANTHER" id="PTHR12553">
    <property type="entry name" value="ZINC PHOSPHODIESTERASE ELAC PROTEIN 2"/>
    <property type="match status" value="1"/>
</dbReference>
<evidence type="ECO:0000256" key="4">
    <source>
        <dbReference type="ARBA" id="ARBA00022723"/>
    </source>
</evidence>
<comment type="caution">
    <text evidence="8">The sequence shown here is derived from an EMBL/GenBank/DDBJ whole genome shotgun (WGS) entry which is preliminary data.</text>
</comment>
<dbReference type="AlphaFoldDB" id="A0A2R6NGD0"/>
<dbReference type="InterPro" id="IPR047151">
    <property type="entry name" value="RNZ2-like"/>
</dbReference>
<dbReference type="GO" id="GO:1990180">
    <property type="term" value="P:mitochondrial tRNA 3'-end processing"/>
    <property type="evidence" value="ECO:0007669"/>
    <property type="project" value="TreeGrafter"/>
</dbReference>
<keyword evidence="7" id="KW-0862">Zinc</keyword>
<dbReference type="EMBL" id="MLYV02001285">
    <property type="protein sequence ID" value="PSR71440.1"/>
    <property type="molecule type" value="Genomic_DNA"/>
</dbReference>